<organism evidence="3 4">
    <name type="scientific">Mycolicibacterium psychrotolerans</name>
    <dbReference type="NCBI Taxonomy" id="216929"/>
    <lineage>
        <taxon>Bacteria</taxon>
        <taxon>Bacillati</taxon>
        <taxon>Actinomycetota</taxon>
        <taxon>Actinomycetes</taxon>
        <taxon>Mycobacteriales</taxon>
        <taxon>Mycobacteriaceae</taxon>
        <taxon>Mycolicibacterium</taxon>
    </lineage>
</organism>
<evidence type="ECO:0000259" key="2">
    <source>
        <dbReference type="Pfam" id="PF01370"/>
    </source>
</evidence>
<dbReference type="GO" id="GO:0005737">
    <property type="term" value="C:cytoplasm"/>
    <property type="evidence" value="ECO:0007669"/>
    <property type="project" value="TreeGrafter"/>
</dbReference>
<keyword evidence="4" id="KW-1185">Reference proteome</keyword>
<dbReference type="InterPro" id="IPR051783">
    <property type="entry name" value="NAD(P)-dependent_oxidoreduct"/>
</dbReference>
<dbReference type="PANTHER" id="PTHR48079:SF6">
    <property type="entry name" value="NAD(P)-BINDING DOMAIN-CONTAINING PROTEIN-RELATED"/>
    <property type="match status" value="1"/>
</dbReference>
<dbReference type="AlphaFoldDB" id="A0A7I7M4F4"/>
<reference evidence="3 4" key="1">
    <citation type="journal article" date="2019" name="Emerg. Microbes Infect.">
        <title>Comprehensive subspecies identification of 175 nontuberculous mycobacteria species based on 7547 genomic profiles.</title>
        <authorList>
            <person name="Matsumoto Y."/>
            <person name="Kinjo T."/>
            <person name="Motooka D."/>
            <person name="Nabeya D."/>
            <person name="Jung N."/>
            <person name="Uechi K."/>
            <person name="Horii T."/>
            <person name="Iida T."/>
            <person name="Fujita J."/>
            <person name="Nakamura S."/>
        </authorList>
    </citation>
    <scope>NUCLEOTIDE SEQUENCE [LARGE SCALE GENOMIC DNA]</scope>
    <source>
        <strain evidence="3 4">JCM 13323</strain>
    </source>
</reference>
<dbReference type="SUPFAM" id="SSF51735">
    <property type="entry name" value="NAD(P)-binding Rossmann-fold domains"/>
    <property type="match status" value="1"/>
</dbReference>
<evidence type="ECO:0000313" key="4">
    <source>
        <dbReference type="Proteomes" id="UP000466514"/>
    </source>
</evidence>
<dbReference type="Proteomes" id="UP000466514">
    <property type="component" value="Chromosome"/>
</dbReference>
<dbReference type="InterPro" id="IPR036291">
    <property type="entry name" value="NAD(P)-bd_dom_sf"/>
</dbReference>
<dbReference type="InterPro" id="IPR001509">
    <property type="entry name" value="Epimerase_deHydtase"/>
</dbReference>
<evidence type="ECO:0000313" key="3">
    <source>
        <dbReference type="EMBL" id="BBX67061.1"/>
    </source>
</evidence>
<dbReference type="RefSeq" id="WP_246228853.1">
    <property type="nucleotide sequence ID" value="NZ_AP022574.1"/>
</dbReference>
<dbReference type="GO" id="GO:0004029">
    <property type="term" value="F:aldehyde dehydrogenase (NAD+) activity"/>
    <property type="evidence" value="ECO:0007669"/>
    <property type="project" value="TreeGrafter"/>
</dbReference>
<evidence type="ECO:0000256" key="1">
    <source>
        <dbReference type="SAM" id="MobiDB-lite"/>
    </source>
</evidence>
<protein>
    <recommendedName>
        <fullName evidence="2">NAD-dependent epimerase/dehydratase domain-containing protein</fullName>
    </recommendedName>
</protein>
<gene>
    <name evidence="3" type="ORF">MPSYJ_05220</name>
</gene>
<proteinExistence type="predicted"/>
<sequence length="468" mass="49847">MFQTLTTVYAPPMDERRRILITGASGNVGAGVLRELARQEPDADLIGVCRRPPTHGRIYEAVQWCPVDLSAPDAATRLTAAMRGVDVVIHLALAVQPVDDEDYLYRANVVGTQAVLEAMAVTGVRHLVYASSLGIYAPSGSAVPVPESWSTSGQSTSTYSRHKVIVEALLDAFERDQPDTVVSRFRPTVVVQRHAAFEIRALYLGPLIPRAALELLRRRALPLLPLPDGLALQFVHADDVGDAVVRLMRRRARGSFNIAADALHGAALAGLVGARPVRVAPRRMRSAVVALHRLRVVAVTPGWYDVATRSPVMDTSKARDELGWQPGRTSTDAARELIEGLADGATGTSPALGASDGAPSGGRTPVERVHDTSLLLWCVMAAAAARRRRRPGLLYGSVVAANLVSGTPAALERVRERRRDPVAVLAPLAVGAAVLSSARGGWPSAAAAAVLGALGVAERRRTTGRLRS</sequence>
<feature type="region of interest" description="Disordered" evidence="1">
    <location>
        <begin position="343"/>
        <end position="365"/>
    </location>
</feature>
<accession>A0A7I7M4F4</accession>
<dbReference type="KEGG" id="mpsc:MPSYJ_05220"/>
<dbReference type="EMBL" id="AP022574">
    <property type="protein sequence ID" value="BBX67061.1"/>
    <property type="molecule type" value="Genomic_DNA"/>
</dbReference>
<feature type="domain" description="NAD-dependent epimerase/dehydratase" evidence="2">
    <location>
        <begin position="19"/>
        <end position="259"/>
    </location>
</feature>
<name>A0A7I7M4F4_9MYCO</name>
<dbReference type="PANTHER" id="PTHR48079">
    <property type="entry name" value="PROTEIN YEEZ"/>
    <property type="match status" value="1"/>
</dbReference>
<dbReference type="Pfam" id="PF01370">
    <property type="entry name" value="Epimerase"/>
    <property type="match status" value="1"/>
</dbReference>
<dbReference type="Gene3D" id="3.40.50.720">
    <property type="entry name" value="NAD(P)-binding Rossmann-like Domain"/>
    <property type="match status" value="1"/>
</dbReference>